<dbReference type="PANTHER" id="PTHR32278">
    <property type="entry name" value="F-BOX DOMAIN-CONTAINING PROTEIN"/>
    <property type="match status" value="1"/>
</dbReference>
<dbReference type="AlphaFoldDB" id="A0A699J665"/>
<organism evidence="1">
    <name type="scientific">Tanacetum cinerariifolium</name>
    <name type="common">Dalmatian daisy</name>
    <name type="synonym">Chrysanthemum cinerariifolium</name>
    <dbReference type="NCBI Taxonomy" id="118510"/>
    <lineage>
        <taxon>Eukaryota</taxon>
        <taxon>Viridiplantae</taxon>
        <taxon>Streptophyta</taxon>
        <taxon>Embryophyta</taxon>
        <taxon>Tracheophyta</taxon>
        <taxon>Spermatophyta</taxon>
        <taxon>Magnoliopsida</taxon>
        <taxon>eudicotyledons</taxon>
        <taxon>Gunneridae</taxon>
        <taxon>Pentapetalae</taxon>
        <taxon>asterids</taxon>
        <taxon>campanulids</taxon>
        <taxon>Asterales</taxon>
        <taxon>Asteraceae</taxon>
        <taxon>Asteroideae</taxon>
        <taxon>Anthemideae</taxon>
        <taxon>Anthemidinae</taxon>
        <taxon>Tanacetum</taxon>
    </lineage>
</organism>
<gene>
    <name evidence="1" type="ORF">Tci_587072</name>
</gene>
<dbReference type="EMBL" id="BKCJ010376810">
    <property type="protein sequence ID" value="GFA15100.1"/>
    <property type="molecule type" value="Genomic_DNA"/>
</dbReference>
<sequence length="275" mass="31347">MVAQSLSQEFNRIKCHIDASMLSVGTMYEANLVFRFHEQPIADLIRLQLMTIKWRTQEMSVCSTHVAELTLKPSVSSLGLLIQGIEFQPTDMNEGIEGFECLTITDEEDKDNDDAYWEKKLPNDYHRCIDMLRKPLHYTTKKDLCLLFCHGFLGDNGQLSFSLCKTTGKICSMLRAIDIVHHVDDYNGLLHSLSLPESRFGKVTQLQDAEWFRLEYRLRSHVFSPDRIIINYGKHTPYKAGGPLGAASLPSGRGKAVYISPPPLARGRRDWIRLT</sequence>
<comment type="caution">
    <text evidence="1">The sequence shown here is derived from an EMBL/GenBank/DDBJ whole genome shotgun (WGS) entry which is preliminary data.</text>
</comment>
<dbReference type="PANTHER" id="PTHR32278:SF135">
    <property type="entry name" value="F-BOX PROTEIN PP2-B12"/>
    <property type="match status" value="1"/>
</dbReference>
<accession>A0A699J665</accession>
<reference evidence="1" key="1">
    <citation type="journal article" date="2019" name="Sci. Rep.">
        <title>Draft genome of Tanacetum cinerariifolium, the natural source of mosquito coil.</title>
        <authorList>
            <person name="Yamashiro T."/>
            <person name="Shiraishi A."/>
            <person name="Satake H."/>
            <person name="Nakayama K."/>
        </authorList>
    </citation>
    <scope>NUCLEOTIDE SEQUENCE</scope>
</reference>
<evidence type="ECO:0000313" key="1">
    <source>
        <dbReference type="EMBL" id="GFA15100.1"/>
    </source>
</evidence>
<protein>
    <submittedName>
        <fullName evidence="1">Uncharacterized protein</fullName>
    </submittedName>
</protein>
<proteinExistence type="predicted"/>
<name>A0A699J665_TANCI</name>